<dbReference type="PANTHER" id="PTHR12471:SF7">
    <property type="entry name" value="V-TYPE PROTON ATPASE SUBUNIT S1"/>
    <property type="match status" value="1"/>
</dbReference>
<evidence type="ECO:0000256" key="5">
    <source>
        <dbReference type="ARBA" id="ARBA00023136"/>
    </source>
</evidence>
<dbReference type="Pfam" id="PF05827">
    <property type="entry name" value="VAS1_LD"/>
    <property type="match status" value="1"/>
</dbReference>
<proteinExistence type="inferred from homology"/>
<dbReference type="InterPro" id="IPR046755">
    <property type="entry name" value="VAS1_LD"/>
</dbReference>
<evidence type="ECO:0000256" key="2">
    <source>
        <dbReference type="ARBA" id="ARBA00009037"/>
    </source>
</evidence>
<organism evidence="10 11">
    <name type="scientific">Pinctada imbricata</name>
    <name type="common">Atlantic pearl-oyster</name>
    <name type="synonym">Pinctada martensii</name>
    <dbReference type="NCBI Taxonomy" id="66713"/>
    <lineage>
        <taxon>Eukaryota</taxon>
        <taxon>Metazoa</taxon>
        <taxon>Spiralia</taxon>
        <taxon>Lophotrochozoa</taxon>
        <taxon>Mollusca</taxon>
        <taxon>Bivalvia</taxon>
        <taxon>Autobranchia</taxon>
        <taxon>Pteriomorphia</taxon>
        <taxon>Pterioida</taxon>
        <taxon>Pterioidea</taxon>
        <taxon>Pteriidae</taxon>
        <taxon>Pinctada</taxon>
    </lineage>
</organism>
<dbReference type="Proteomes" id="UP001186944">
    <property type="component" value="Unassembled WGS sequence"/>
</dbReference>
<evidence type="ECO:0000313" key="11">
    <source>
        <dbReference type="Proteomes" id="UP001186944"/>
    </source>
</evidence>
<gene>
    <name evidence="10" type="ORF">FSP39_016210</name>
</gene>
<keyword evidence="5 7" id="KW-0472">Membrane</keyword>
<dbReference type="Pfam" id="PF20520">
    <property type="entry name" value="Ac45-VOA1_TM"/>
    <property type="match status" value="1"/>
</dbReference>
<dbReference type="GO" id="GO:0001671">
    <property type="term" value="F:ATPase activator activity"/>
    <property type="evidence" value="ECO:0007669"/>
    <property type="project" value="TreeGrafter"/>
</dbReference>
<evidence type="ECO:0008006" key="12">
    <source>
        <dbReference type="Google" id="ProtNLM"/>
    </source>
</evidence>
<dbReference type="AlphaFoldDB" id="A0AA89CAZ4"/>
<evidence type="ECO:0000256" key="1">
    <source>
        <dbReference type="ARBA" id="ARBA00004167"/>
    </source>
</evidence>
<protein>
    <recommendedName>
        <fullName evidence="12">V-type proton ATPase subunit S1</fullName>
    </recommendedName>
</protein>
<comment type="subcellular location">
    <subcellularLocation>
        <location evidence="1">Membrane</location>
        <topology evidence="1">Single-pass membrane protein</topology>
    </subcellularLocation>
</comment>
<dbReference type="Gene3D" id="2.40.160.110">
    <property type="match status" value="1"/>
</dbReference>
<evidence type="ECO:0000259" key="9">
    <source>
        <dbReference type="Pfam" id="PF20520"/>
    </source>
</evidence>
<keyword evidence="4 7" id="KW-1133">Transmembrane helix</keyword>
<evidence type="ECO:0000256" key="6">
    <source>
        <dbReference type="SAM" id="MobiDB-lite"/>
    </source>
</evidence>
<dbReference type="InterPro" id="IPR008388">
    <property type="entry name" value="Ac45_acc_su"/>
</dbReference>
<feature type="domain" description="V-type proton ATPase subunit S1 luminal" evidence="8">
    <location>
        <begin position="245"/>
        <end position="383"/>
    </location>
</feature>
<comment type="similarity">
    <text evidence="2">Belongs to the vacuolar ATPase subunit S1 family.</text>
</comment>
<dbReference type="GO" id="GO:0030641">
    <property type="term" value="P:regulation of cellular pH"/>
    <property type="evidence" value="ECO:0007669"/>
    <property type="project" value="TreeGrafter"/>
</dbReference>
<comment type="caution">
    <text evidence="10">The sequence shown here is derived from an EMBL/GenBank/DDBJ whole genome shotgun (WGS) entry which is preliminary data.</text>
</comment>
<name>A0AA89CAZ4_PINIB</name>
<dbReference type="EMBL" id="VSWD01000005">
    <property type="protein sequence ID" value="KAK3103067.1"/>
    <property type="molecule type" value="Genomic_DNA"/>
</dbReference>
<evidence type="ECO:0000256" key="3">
    <source>
        <dbReference type="ARBA" id="ARBA00022692"/>
    </source>
</evidence>
<accession>A0AA89CAZ4</accession>
<dbReference type="InterPro" id="IPR046756">
    <property type="entry name" value="VAS1/VOA1_TM"/>
</dbReference>
<feature type="transmembrane region" description="Helical" evidence="7">
    <location>
        <begin position="399"/>
        <end position="425"/>
    </location>
</feature>
<dbReference type="PANTHER" id="PTHR12471">
    <property type="entry name" value="VACUOLAR ATP SYNTHASE SUBUNIT S1"/>
    <property type="match status" value="1"/>
</dbReference>
<dbReference type="GO" id="GO:0033176">
    <property type="term" value="C:proton-transporting V-type ATPase complex"/>
    <property type="evidence" value="ECO:0007669"/>
    <property type="project" value="TreeGrafter"/>
</dbReference>
<feature type="region of interest" description="Disordered" evidence="6">
    <location>
        <begin position="1"/>
        <end position="20"/>
    </location>
</feature>
<keyword evidence="3 7" id="KW-0812">Transmembrane</keyword>
<evidence type="ECO:0000313" key="10">
    <source>
        <dbReference type="EMBL" id="KAK3103067.1"/>
    </source>
</evidence>
<sequence>MRVESHIHSFVPTKSPDRRDYKGPSWVPTFMQLGYYIQVWWHLIKAIGMPLNDLPQSFVGNTIGTDEFTNQYLAPLVKSKANKVVVFLQDKLSLQDFNQYADVYNPDSDGGAFKNIKGYMDEHFSVNLPSVISPGKAITQLIKMFDGKVHQAKTVNDIGKLNLGEPSLIIVTLEPVHGSSNEEKVVAKNDQTVSEIVKHLNKRSIDYTALYTAENSQKEEEVVDSAKRRLLEFVQKANGTFLNSTCMFFWFREMTLIVTKDNQPSTVPLTSGNFTDQQSSCSNKTARLAFHYEDSNVTLDVEMDIVISNKTGYWFIQSNKVEANFTNNASLSGVSTLDMKSVAAPPDFSYHCSNLGPVISSNITGNDTANMTLIVNGFQLQPFNIMNGQFSDGWDCVPFFTAVIWSGIISVGLITIILIFGFAWIADMRTMDKFDDPKGKTISVNVGD</sequence>
<evidence type="ECO:0000256" key="4">
    <source>
        <dbReference type="ARBA" id="ARBA00022989"/>
    </source>
</evidence>
<evidence type="ECO:0000259" key="8">
    <source>
        <dbReference type="Pfam" id="PF05827"/>
    </source>
</evidence>
<evidence type="ECO:0000256" key="7">
    <source>
        <dbReference type="SAM" id="Phobius"/>
    </source>
</evidence>
<reference evidence="10" key="1">
    <citation type="submission" date="2019-08" db="EMBL/GenBank/DDBJ databases">
        <title>The improved chromosome-level genome for the pearl oyster Pinctada fucata martensii using PacBio sequencing and Hi-C.</title>
        <authorList>
            <person name="Zheng Z."/>
        </authorList>
    </citation>
    <scope>NUCLEOTIDE SEQUENCE</scope>
    <source>
        <strain evidence="10">ZZ-2019</strain>
        <tissue evidence="10">Adductor muscle</tissue>
    </source>
</reference>
<keyword evidence="11" id="KW-1185">Reference proteome</keyword>
<feature type="domain" description="V-type proton ATPase subunit S1/VOA1 transmembrane" evidence="9">
    <location>
        <begin position="398"/>
        <end position="436"/>
    </location>
</feature>